<dbReference type="RefSeq" id="NP_001254019.1">
    <property type="nucleotide sequence ID" value="NM_001267090.1"/>
</dbReference>
<feature type="transmembrane region" description="Helical" evidence="1">
    <location>
        <begin position="6"/>
        <end position="27"/>
    </location>
</feature>
<dbReference type="AGR" id="WB:WBGene00021457"/>
<keyword evidence="1" id="KW-0472">Membrane</keyword>
<dbReference type="GeneID" id="189761"/>
<evidence type="ECO:0000313" key="4">
    <source>
        <dbReference type="WormBase" id="Y39F10C.1a"/>
    </source>
</evidence>
<evidence type="ECO:0000313" key="2">
    <source>
        <dbReference type="EMBL" id="CCD72769.1"/>
    </source>
</evidence>
<dbReference type="HOGENOM" id="CLU_2724505_0_0_1"/>
<name>G4SN17_CAEEL</name>
<dbReference type="Bgee" id="WBGene00021457">
    <property type="expression patterns" value="Expressed in embryo and 3 other cell types or tissues"/>
</dbReference>
<dbReference type="AlphaFoldDB" id="G4SN17"/>
<sequence>MGATILILLAAAVLLIFLIILSVFLVSRIRVKRDRSKMSRTGEGAKRVSKTKTGTPIKEIGSVKKIRCLKHK</sequence>
<dbReference type="OrthoDB" id="6329319at2759"/>
<evidence type="ECO:0000313" key="3">
    <source>
        <dbReference type="Proteomes" id="UP000001940"/>
    </source>
</evidence>
<accession>G4SN17</accession>
<keyword evidence="3" id="KW-1185">Reference proteome</keyword>
<keyword evidence="1" id="KW-1133">Transmembrane helix</keyword>
<organism evidence="2 3">
    <name type="scientific">Caenorhabditis elegans</name>
    <dbReference type="NCBI Taxonomy" id="6239"/>
    <lineage>
        <taxon>Eukaryota</taxon>
        <taxon>Metazoa</taxon>
        <taxon>Ecdysozoa</taxon>
        <taxon>Nematoda</taxon>
        <taxon>Chromadorea</taxon>
        <taxon>Rhabditida</taxon>
        <taxon>Rhabditina</taxon>
        <taxon>Rhabditomorpha</taxon>
        <taxon>Rhabditoidea</taxon>
        <taxon>Rhabditidae</taxon>
        <taxon>Peloderinae</taxon>
        <taxon>Caenorhabditis</taxon>
    </lineage>
</organism>
<evidence type="ECO:0000256" key="1">
    <source>
        <dbReference type="SAM" id="Phobius"/>
    </source>
</evidence>
<dbReference type="Proteomes" id="UP000001940">
    <property type="component" value="Chromosome II"/>
</dbReference>
<dbReference type="CTD" id="189761"/>
<reference evidence="2 3" key="1">
    <citation type="journal article" date="1998" name="Science">
        <title>Genome sequence of the nematode C. elegans: a platform for investigating biology.</title>
        <authorList>
            <consortium name="The C. elegans sequencing consortium"/>
            <person name="Sulson J.E."/>
            <person name="Waterston R."/>
        </authorList>
    </citation>
    <scope>NUCLEOTIDE SEQUENCE [LARGE SCALE GENOMIC DNA]</scope>
    <source>
        <strain evidence="2 3">Bristol N2</strain>
    </source>
</reference>
<dbReference type="PaxDb" id="6239-Y39F10C.2"/>
<protein>
    <submittedName>
        <fullName evidence="2">Apextrin C-terminal domain-containing protein</fullName>
    </submittedName>
</protein>
<proteinExistence type="predicted"/>
<dbReference type="SMR" id="G4SN17"/>
<dbReference type="KEGG" id="cel:CELE_Y39F10C.1"/>
<dbReference type="WormBase" id="Y39F10C.1a">
    <property type="protein sequence ID" value="CE44084"/>
    <property type="gene ID" value="WBGene00021457"/>
</dbReference>
<keyword evidence="1" id="KW-0812">Transmembrane</keyword>
<dbReference type="EMBL" id="BX284602">
    <property type="protein sequence ID" value="CCD72769.1"/>
    <property type="molecule type" value="Genomic_DNA"/>
</dbReference>
<dbReference type="ExpressionAtlas" id="G4SN17">
    <property type="expression patterns" value="baseline"/>
</dbReference>
<gene>
    <name evidence="2" type="ORF">CELE_Y39F10C.1</name>
    <name evidence="2 4" type="ORF">Y39F10C.1</name>
</gene>